<name>A0A3P9PSE0_POERE</name>
<comment type="subcellular location">
    <subcellularLocation>
        <location evidence="1">Nucleus</location>
    </subcellularLocation>
</comment>
<dbReference type="FunFam" id="1.10.10.60:FF:000014">
    <property type="entry name" value="SWI/SNF complex subunit SMARCC2 isoform C"/>
    <property type="match status" value="1"/>
</dbReference>
<reference evidence="13" key="1">
    <citation type="submission" date="2013-11" db="EMBL/GenBank/DDBJ databases">
        <title>The genomic landscape of the Guanapo guppy.</title>
        <authorList>
            <person name="Kuenstner A."/>
            <person name="Dreyer C."/>
        </authorList>
    </citation>
    <scope>NUCLEOTIDE SEQUENCE</scope>
    <source>
        <strain evidence="13">Guanapo</strain>
    </source>
</reference>
<dbReference type="SMART" id="SM00717">
    <property type="entry name" value="SANT"/>
    <property type="match status" value="1"/>
</dbReference>
<feature type="compositionally biased region" description="Pro residues" evidence="7">
    <location>
        <begin position="962"/>
        <end position="978"/>
    </location>
</feature>
<feature type="compositionally biased region" description="Basic and acidic residues" evidence="7">
    <location>
        <begin position="329"/>
        <end position="343"/>
    </location>
</feature>
<dbReference type="Pfam" id="PF16498">
    <property type="entry name" value="SWIRM-assoc_3"/>
    <property type="match status" value="1"/>
</dbReference>
<dbReference type="PROSITE" id="PS50934">
    <property type="entry name" value="SWIRM"/>
    <property type="match status" value="1"/>
</dbReference>
<dbReference type="InterPro" id="IPR017884">
    <property type="entry name" value="SANT_dom"/>
</dbReference>
<dbReference type="Pfam" id="PF00249">
    <property type="entry name" value="Myb_DNA-binding"/>
    <property type="match status" value="1"/>
</dbReference>
<dbReference type="PROSITE" id="PS51293">
    <property type="entry name" value="SANT"/>
    <property type="match status" value="1"/>
</dbReference>
<feature type="domain" description="Myb-like" evidence="8">
    <location>
        <begin position="594"/>
        <end position="636"/>
    </location>
</feature>
<organism evidence="12 13">
    <name type="scientific">Poecilia reticulata</name>
    <name type="common">Guppy</name>
    <name type="synonym">Acanthophacelus reticulatus</name>
    <dbReference type="NCBI Taxonomy" id="8081"/>
    <lineage>
        <taxon>Eukaryota</taxon>
        <taxon>Metazoa</taxon>
        <taxon>Chordata</taxon>
        <taxon>Craniata</taxon>
        <taxon>Vertebrata</taxon>
        <taxon>Euteleostomi</taxon>
        <taxon>Actinopterygii</taxon>
        <taxon>Neopterygii</taxon>
        <taxon>Teleostei</taxon>
        <taxon>Neoteleostei</taxon>
        <taxon>Acanthomorphata</taxon>
        <taxon>Ovalentaria</taxon>
        <taxon>Atherinomorphae</taxon>
        <taxon>Cyprinodontiformes</taxon>
        <taxon>Poeciliidae</taxon>
        <taxon>Poeciliinae</taxon>
        <taxon>Poecilia</taxon>
    </lineage>
</organism>
<evidence type="ECO:0000256" key="7">
    <source>
        <dbReference type="SAM" id="MobiDB-lite"/>
    </source>
</evidence>
<dbReference type="Gene3D" id="1.10.10.10">
    <property type="entry name" value="Winged helix-like DNA-binding domain superfamily/Winged helix DNA-binding domain"/>
    <property type="match status" value="1"/>
</dbReference>
<dbReference type="Gene3D" id="1.10.10.60">
    <property type="entry name" value="Homeodomain-like"/>
    <property type="match status" value="1"/>
</dbReference>
<keyword evidence="2" id="KW-0156">Chromatin regulator</keyword>
<dbReference type="PANTHER" id="PTHR15381">
    <property type="entry name" value="CHONDROITIN SULFATE PROTEOGLYCAN 5 -RELATED"/>
    <property type="match status" value="1"/>
</dbReference>
<dbReference type="Proteomes" id="UP000242638">
    <property type="component" value="Unassembled WGS sequence"/>
</dbReference>
<keyword evidence="13" id="KW-1185">Reference proteome</keyword>
<proteinExistence type="inferred from homology"/>
<evidence type="ECO:0000256" key="4">
    <source>
        <dbReference type="ARBA" id="ARBA00023163"/>
    </source>
</evidence>
<evidence type="ECO:0000259" key="9">
    <source>
        <dbReference type="PROSITE" id="PS50934"/>
    </source>
</evidence>
<dbReference type="InterPro" id="IPR009057">
    <property type="entry name" value="Homeodomain-like_sf"/>
</dbReference>
<dbReference type="OMA" id="KGGTIMD"/>
<dbReference type="SMART" id="SM00298">
    <property type="entry name" value="CHROMO"/>
    <property type="match status" value="1"/>
</dbReference>
<feature type="compositionally biased region" description="Low complexity" evidence="7">
    <location>
        <begin position="979"/>
        <end position="989"/>
    </location>
</feature>
<dbReference type="PROSITE" id="PS52032">
    <property type="entry name" value="MARR_BRCT_CHROMO"/>
    <property type="match status" value="1"/>
</dbReference>
<protein>
    <submittedName>
        <fullName evidence="12">SWI/SNF related BAF chromatin remodeling complex subunit C2</fullName>
    </submittedName>
</protein>
<dbReference type="SUPFAM" id="SSF52113">
    <property type="entry name" value="BRCT domain"/>
    <property type="match status" value="1"/>
</dbReference>
<dbReference type="InterPro" id="IPR032450">
    <property type="entry name" value="SMARCC_N"/>
</dbReference>
<evidence type="ECO:0000256" key="3">
    <source>
        <dbReference type="ARBA" id="ARBA00023015"/>
    </source>
</evidence>
<dbReference type="InterPro" id="IPR007526">
    <property type="entry name" value="SWIRM"/>
</dbReference>
<dbReference type="PANTHER" id="PTHR15381:SF1">
    <property type="entry name" value="CHONDROITIN SULFATE PROTEOGLYCAN 5"/>
    <property type="match status" value="1"/>
</dbReference>
<dbReference type="Bgee" id="ENSPREG00000016474">
    <property type="expression patterns" value="Expressed in head and 1 other cell type or tissue"/>
</dbReference>
<dbReference type="SUPFAM" id="SSF46689">
    <property type="entry name" value="Homeodomain-like"/>
    <property type="match status" value="2"/>
</dbReference>
<evidence type="ECO:0000259" key="11">
    <source>
        <dbReference type="PROSITE" id="PS52032"/>
    </source>
</evidence>
<reference evidence="12" key="3">
    <citation type="submission" date="2025-09" db="UniProtKB">
        <authorList>
            <consortium name="Ensembl"/>
        </authorList>
    </citation>
    <scope>IDENTIFICATION</scope>
    <source>
        <strain evidence="12">Guanapo</strain>
    </source>
</reference>
<feature type="compositionally biased region" description="Low complexity" evidence="7">
    <location>
        <begin position="925"/>
        <end position="961"/>
    </location>
</feature>
<evidence type="ECO:0000313" key="13">
    <source>
        <dbReference type="Proteomes" id="UP000242638"/>
    </source>
</evidence>
<dbReference type="AlphaFoldDB" id="A0A3P9PSE0"/>
<evidence type="ECO:0000259" key="10">
    <source>
        <dbReference type="PROSITE" id="PS51293"/>
    </source>
</evidence>
<feature type="region of interest" description="Disordered" evidence="7">
    <location>
        <begin position="923"/>
        <end position="1024"/>
    </location>
</feature>
<feature type="compositionally biased region" description="Basic and acidic residues" evidence="7">
    <location>
        <begin position="399"/>
        <end position="409"/>
    </location>
</feature>
<feature type="domain" description="Chromo" evidence="11">
    <location>
        <begin position="1"/>
        <end position="271"/>
    </location>
</feature>
<dbReference type="GO" id="GO:0048858">
    <property type="term" value="P:cell projection morphogenesis"/>
    <property type="evidence" value="ECO:0007669"/>
    <property type="project" value="TreeGrafter"/>
</dbReference>
<dbReference type="GO" id="GO:0016514">
    <property type="term" value="C:SWI/SNF complex"/>
    <property type="evidence" value="ECO:0007669"/>
    <property type="project" value="UniProtKB-ARBA"/>
</dbReference>
<dbReference type="InterPro" id="IPR049898">
    <property type="entry name" value="MARR_BRCT_CHROMO"/>
</dbReference>
<dbReference type="GO" id="GO:0031981">
    <property type="term" value="C:nuclear lumen"/>
    <property type="evidence" value="ECO:0007669"/>
    <property type="project" value="UniProtKB-ARBA"/>
</dbReference>
<feature type="compositionally biased region" description="Basic and acidic residues" evidence="7">
    <location>
        <begin position="1015"/>
        <end position="1024"/>
    </location>
</feature>
<reference evidence="12" key="2">
    <citation type="submission" date="2025-08" db="UniProtKB">
        <authorList>
            <consortium name="Ensembl"/>
        </authorList>
    </citation>
    <scope>IDENTIFICATION</scope>
    <source>
        <strain evidence="12">Guanapo</strain>
    </source>
</reference>
<feature type="compositionally biased region" description="Acidic residues" evidence="7">
    <location>
        <begin position="373"/>
        <end position="392"/>
    </location>
</feature>
<evidence type="ECO:0000256" key="1">
    <source>
        <dbReference type="ARBA" id="ARBA00004123"/>
    </source>
</evidence>
<dbReference type="STRING" id="8081.ENSPREP00000024689"/>
<evidence type="ECO:0000313" key="12">
    <source>
        <dbReference type="Ensembl" id="ENSPREP00000024689.1"/>
    </source>
</evidence>
<dbReference type="InterPro" id="IPR001005">
    <property type="entry name" value="SANT/Myb"/>
</dbReference>
<dbReference type="GO" id="GO:0006325">
    <property type="term" value="P:chromatin organization"/>
    <property type="evidence" value="ECO:0007669"/>
    <property type="project" value="UniProtKB-KW"/>
</dbReference>
<dbReference type="Pfam" id="PF04433">
    <property type="entry name" value="SWIRM"/>
    <property type="match status" value="1"/>
</dbReference>
<dbReference type="Pfam" id="PF16496">
    <property type="entry name" value="SWIRM-assoc_2"/>
    <property type="match status" value="1"/>
</dbReference>
<dbReference type="GO" id="GO:0006355">
    <property type="term" value="P:regulation of DNA-templated transcription"/>
    <property type="evidence" value="ECO:0007669"/>
    <property type="project" value="UniProtKB-ARBA"/>
</dbReference>
<dbReference type="InterPro" id="IPR032448">
    <property type="entry name" value="SWIRM-assoc"/>
</dbReference>
<dbReference type="GO" id="GO:0045202">
    <property type="term" value="C:synapse"/>
    <property type="evidence" value="ECO:0007669"/>
    <property type="project" value="TreeGrafter"/>
</dbReference>
<dbReference type="InterPro" id="IPR000953">
    <property type="entry name" value="Chromo/chromo_shadow_dom"/>
</dbReference>
<dbReference type="InterPro" id="IPR036420">
    <property type="entry name" value="BRCT_dom_sf"/>
</dbReference>
<feature type="compositionally biased region" description="Basic and acidic residues" evidence="7">
    <location>
        <begin position="768"/>
        <end position="826"/>
    </location>
</feature>
<keyword evidence="4" id="KW-0804">Transcription</keyword>
<dbReference type="InterPro" id="IPR032451">
    <property type="entry name" value="SMARCC_C"/>
</dbReference>
<feature type="region of interest" description="Disordered" evidence="7">
    <location>
        <begin position="723"/>
        <end position="826"/>
    </location>
</feature>
<feature type="domain" description="SANT" evidence="10">
    <location>
        <begin position="589"/>
        <end position="640"/>
    </location>
</feature>
<feature type="region of interest" description="Disordered" evidence="7">
    <location>
        <begin position="257"/>
        <end position="409"/>
    </location>
</feature>
<evidence type="ECO:0000256" key="5">
    <source>
        <dbReference type="ARBA" id="ARBA00023242"/>
    </source>
</evidence>
<dbReference type="GeneTree" id="ENSGT00940000155746"/>
<comment type="similarity">
    <text evidence="6">Belongs to the SMARCC family.</text>
</comment>
<dbReference type="PROSITE" id="PS50090">
    <property type="entry name" value="MYB_LIKE"/>
    <property type="match status" value="1"/>
</dbReference>
<keyword evidence="3" id="KW-0805">Transcription regulation</keyword>
<dbReference type="Ensembl" id="ENSPRET00000024937.1">
    <property type="protein sequence ID" value="ENSPREP00000024689.1"/>
    <property type="gene ID" value="ENSPREG00000016474.1"/>
</dbReference>
<feature type="compositionally biased region" description="Basic and acidic residues" evidence="7">
    <location>
        <begin position="740"/>
        <end position="761"/>
    </location>
</feature>
<evidence type="ECO:0000256" key="6">
    <source>
        <dbReference type="ARBA" id="ARBA00049655"/>
    </source>
</evidence>
<dbReference type="InterPro" id="IPR036388">
    <property type="entry name" value="WH-like_DNA-bd_sf"/>
</dbReference>
<dbReference type="FunFam" id="1.10.10.10:FF:000020">
    <property type="entry name" value="SWI/SNF complex subunit SMARCC2 isoform c"/>
    <property type="match status" value="1"/>
</dbReference>
<evidence type="ECO:0000256" key="2">
    <source>
        <dbReference type="ARBA" id="ARBA00022853"/>
    </source>
</evidence>
<dbReference type="Pfam" id="PF16495">
    <property type="entry name" value="SWIRM-assoc_1"/>
    <property type="match status" value="1"/>
</dbReference>
<accession>A0A3P9PSE0</accession>
<feature type="domain" description="SWIRM" evidence="9">
    <location>
        <begin position="418"/>
        <end position="515"/>
    </location>
</feature>
<evidence type="ECO:0000259" key="8">
    <source>
        <dbReference type="PROSITE" id="PS50090"/>
    </source>
</evidence>
<sequence length="1024" mass="114038">MAVRKKDGGPNVKYFEASDTVSQFDNVRVWLGKNYKKYIQAEPPTNKSLSSLVVQLLQFQEEVFGRHVSNPPLTKLPMKCFLDFKSGGALCHILAAAYKFKSDQGWRRFDFQNPSRMDRNVEMFMTIEKSLVQNNCLTRPVIYLSSDIEPKLLGKLKDIIKRHQGSVTEDKTSSSHIVVPIPSSLEEEEWVRPVMKRDKQVLLHWGYFPDSYDTWIPASEIEAAVEDPPSPEKPRKVHAKWILDLDQYNEWMNEEDYEVGDGCPKRKRISAKTLTDEVTTPDERRDKKPGSAKKRKRSPSPSPTPPPQESKKKNTKKGPTTPYTKSKRGQREEEQEELSKDLDEASPAPASEEGNTLFYTKDSESTPVKGGTDMDEQEDESMETTGKEEEEGSPSVKGEPVKSSDLHEDNVTEQTHHIIIPSYAAWFDYNSVHAIERRALPEFFNGKNKSKTPEIYLAYRNFMIDTYRLNPQEYLTSTACRRNLAGDVCAIMRVHAFLEQWGLINYQVDSESRPTPMGPPPTSHFHVLADTPSSLVPLQPKTSQTPATQPMISFPDKVKEKPTDLQNFGLRTDMYSKKTGSAKSKSGASSMREWTEQETLLLLEGLEMYKDDWNKVSEHVGSRTQDECILHFLRLPIEDPYLEESSSTLGPLAYQPVPFSQAGNPVMSTVAFLASVVDPRVASAAAKSALEEFSRMKEEVPAALVEAHVRRVEEAARVSGRQDPLYGLEGSGIAGTGLEEGDRPGRKKTQEAGTKTSKDGAMEEEEKQVENGKKEEERGREAEGEREADKTEPEMGDGEKEKDAKEGTEEGQREGEMEGERKAKVERDVGEGNLATAAASALAAAAVKAKHLAAVEERKIKSLVALLVETQMKKLEIKLRHFEELETIMDREREALEYQRQQLLADRQSFHMEQLKYAEMRARQQHFQQIQHQQHSQAGGPHSNQAASAAPPQGPSASQPAPSTPAPQAAPSPAPPASSAPAPESQPAAGTHTSSPCPSGQPPAPHSSSSTTPVHHGELRGGAH</sequence>
<keyword evidence="5" id="KW-0539">Nucleus</keyword>